<keyword evidence="5 8" id="KW-1133">Transmembrane helix</keyword>
<dbReference type="SUPFAM" id="SSF81338">
    <property type="entry name" value="Aquaporin-like"/>
    <property type="match status" value="1"/>
</dbReference>
<feature type="transmembrane region" description="Helical" evidence="8">
    <location>
        <begin position="164"/>
        <end position="185"/>
    </location>
</feature>
<keyword evidence="4 7" id="KW-0812">Transmembrane</keyword>
<evidence type="ECO:0000256" key="8">
    <source>
        <dbReference type="SAM" id="Phobius"/>
    </source>
</evidence>
<sequence length="234" mass="24495">MGSEFIGELIGTFILVLLGNGIVAGNVLDKTKSNNAGWLTITIGWGIAVTMGAFVSGYMSPAHLNPAVTIAFAVAGSLPWASVLPYIAAQMIGAFLGSVVVWLQYKDHYDITEDQGAILGSFATGPAIYNPVTNMISEIVGTFMLMFGILSFSNYDTFPWAGNLVTGALIIGIGLSLGGTTGYAINPARDLGPRIAHAILPIANKGDSDWKYSWIPVVAPIIGALLAVGIYGLI</sequence>
<feature type="transmembrane region" description="Helical" evidence="8">
    <location>
        <begin position="36"/>
        <end position="58"/>
    </location>
</feature>
<evidence type="ECO:0000256" key="1">
    <source>
        <dbReference type="ARBA" id="ARBA00004141"/>
    </source>
</evidence>
<dbReference type="NCBIfam" id="TIGR00861">
    <property type="entry name" value="MIP"/>
    <property type="match status" value="1"/>
</dbReference>
<feature type="transmembrane region" description="Helical" evidence="8">
    <location>
        <begin position="6"/>
        <end position="24"/>
    </location>
</feature>
<dbReference type="PROSITE" id="PS00221">
    <property type="entry name" value="MIP"/>
    <property type="match status" value="1"/>
</dbReference>
<evidence type="ECO:0000256" key="6">
    <source>
        <dbReference type="ARBA" id="ARBA00023136"/>
    </source>
</evidence>
<dbReference type="PANTHER" id="PTHR43829:SF9">
    <property type="entry name" value="AQUAPORIN-9"/>
    <property type="match status" value="1"/>
</dbReference>
<proteinExistence type="inferred from homology"/>
<dbReference type="RefSeq" id="WP_153864064.1">
    <property type="nucleotide sequence ID" value="NZ_WJQS01000013.1"/>
</dbReference>
<dbReference type="AlphaFoldDB" id="A0A6I2GPG0"/>
<gene>
    <name evidence="9" type="ORF">GIY09_11085</name>
</gene>
<evidence type="ECO:0000256" key="4">
    <source>
        <dbReference type="ARBA" id="ARBA00022692"/>
    </source>
</evidence>
<feature type="transmembrane region" description="Helical" evidence="8">
    <location>
        <begin position="135"/>
        <end position="152"/>
    </location>
</feature>
<comment type="caution">
    <text evidence="9">The sequence shown here is derived from an EMBL/GenBank/DDBJ whole genome shotgun (WGS) entry which is preliminary data.</text>
</comment>
<reference evidence="9 10" key="1">
    <citation type="submission" date="2019-11" db="EMBL/GenBank/DDBJ databases">
        <title>Characterisation of Fundicoccus ignavus gen. nov. sp. nov., a novel genus of the family Aerococcaceae isolated from bulk tank milk.</title>
        <authorList>
            <person name="Siebert A."/>
            <person name="Huptas C."/>
            <person name="Wenning M."/>
            <person name="Scherer S."/>
            <person name="Doll E.V."/>
        </authorList>
    </citation>
    <scope>NUCLEOTIDE SEQUENCE [LARGE SCALE GENOMIC DNA]</scope>
    <source>
        <strain evidence="9 10">WS4759</strain>
    </source>
</reference>
<evidence type="ECO:0000256" key="2">
    <source>
        <dbReference type="ARBA" id="ARBA00006175"/>
    </source>
</evidence>
<evidence type="ECO:0000313" key="10">
    <source>
        <dbReference type="Proteomes" id="UP000430975"/>
    </source>
</evidence>
<evidence type="ECO:0000256" key="7">
    <source>
        <dbReference type="RuleBase" id="RU000477"/>
    </source>
</evidence>
<evidence type="ECO:0000313" key="9">
    <source>
        <dbReference type="EMBL" id="MRI86388.1"/>
    </source>
</evidence>
<keyword evidence="6 8" id="KW-0472">Membrane</keyword>
<keyword evidence="3 7" id="KW-0813">Transport</keyword>
<organism evidence="9 10">
    <name type="scientific">Fundicoccus ignavus</name>
    <dbReference type="NCBI Taxonomy" id="2664442"/>
    <lineage>
        <taxon>Bacteria</taxon>
        <taxon>Bacillati</taxon>
        <taxon>Bacillota</taxon>
        <taxon>Bacilli</taxon>
        <taxon>Lactobacillales</taxon>
        <taxon>Aerococcaceae</taxon>
        <taxon>Fundicoccus</taxon>
    </lineage>
</organism>
<dbReference type="Proteomes" id="UP000430975">
    <property type="component" value="Unassembled WGS sequence"/>
</dbReference>
<accession>A0A6I2GPG0</accession>
<dbReference type="GO" id="GO:0005886">
    <property type="term" value="C:plasma membrane"/>
    <property type="evidence" value="ECO:0007669"/>
    <property type="project" value="TreeGrafter"/>
</dbReference>
<evidence type="ECO:0000256" key="3">
    <source>
        <dbReference type="ARBA" id="ARBA00022448"/>
    </source>
</evidence>
<dbReference type="GO" id="GO:0015254">
    <property type="term" value="F:glycerol channel activity"/>
    <property type="evidence" value="ECO:0007669"/>
    <property type="project" value="TreeGrafter"/>
</dbReference>
<dbReference type="InterPro" id="IPR022357">
    <property type="entry name" value="MIP_CS"/>
</dbReference>
<dbReference type="PANTHER" id="PTHR43829">
    <property type="entry name" value="AQUAPORIN OR AQUAGLYCEROPORIN RELATED"/>
    <property type="match status" value="1"/>
</dbReference>
<keyword evidence="10" id="KW-1185">Reference proteome</keyword>
<comment type="similarity">
    <text evidence="2 7">Belongs to the MIP/aquaporin (TC 1.A.8) family.</text>
</comment>
<feature type="transmembrane region" description="Helical" evidence="8">
    <location>
        <begin position="86"/>
        <end position="105"/>
    </location>
</feature>
<dbReference type="Gene3D" id="1.20.1080.10">
    <property type="entry name" value="Glycerol uptake facilitator protein"/>
    <property type="match status" value="1"/>
</dbReference>
<feature type="transmembrane region" description="Helical" evidence="8">
    <location>
        <begin position="214"/>
        <end position="233"/>
    </location>
</feature>
<dbReference type="Pfam" id="PF00230">
    <property type="entry name" value="MIP"/>
    <property type="match status" value="1"/>
</dbReference>
<name>A0A6I2GPG0_9LACT</name>
<protein>
    <submittedName>
        <fullName evidence="9">MIP family channel protein</fullName>
    </submittedName>
</protein>
<dbReference type="PRINTS" id="PR00783">
    <property type="entry name" value="MINTRINSICP"/>
</dbReference>
<comment type="subcellular location">
    <subcellularLocation>
        <location evidence="1">Membrane</location>
        <topology evidence="1">Multi-pass membrane protein</topology>
    </subcellularLocation>
</comment>
<dbReference type="InterPro" id="IPR000425">
    <property type="entry name" value="MIP"/>
</dbReference>
<dbReference type="InterPro" id="IPR050363">
    <property type="entry name" value="MIP/Aquaporin"/>
</dbReference>
<evidence type="ECO:0000256" key="5">
    <source>
        <dbReference type="ARBA" id="ARBA00022989"/>
    </source>
</evidence>
<dbReference type="InterPro" id="IPR023271">
    <property type="entry name" value="Aquaporin-like"/>
</dbReference>
<dbReference type="EMBL" id="WJQS01000013">
    <property type="protein sequence ID" value="MRI86388.1"/>
    <property type="molecule type" value="Genomic_DNA"/>
</dbReference>